<dbReference type="PANTHER" id="PTHR10629:SF52">
    <property type="entry name" value="DNA (CYTOSINE-5)-METHYLTRANSFERASE 1"/>
    <property type="match status" value="1"/>
</dbReference>
<comment type="caution">
    <text evidence="12">The sequence shown here is derived from an EMBL/GenBank/DDBJ whole genome shotgun (WGS) entry which is preliminary data.</text>
</comment>
<dbReference type="InterPro" id="IPR043151">
    <property type="entry name" value="BAH_sf"/>
</dbReference>
<evidence type="ECO:0000256" key="10">
    <source>
        <dbReference type="SAM" id="MobiDB-lite"/>
    </source>
</evidence>
<dbReference type="PRINTS" id="PR00105">
    <property type="entry name" value="C5METTRFRASE"/>
</dbReference>
<keyword evidence="8" id="KW-0539">Nucleus</keyword>
<evidence type="ECO:0000256" key="5">
    <source>
        <dbReference type="ARBA" id="ARBA00022691"/>
    </source>
</evidence>
<dbReference type="GO" id="GO:0003886">
    <property type="term" value="F:DNA (cytosine-5-)-methyltransferase activity"/>
    <property type="evidence" value="ECO:0007669"/>
    <property type="project" value="UniProtKB-EC"/>
</dbReference>
<feature type="domain" description="BAH" evidence="11">
    <location>
        <begin position="469"/>
        <end position="604"/>
    </location>
</feature>
<dbReference type="SUPFAM" id="SSF53335">
    <property type="entry name" value="S-adenosyl-L-methionine-dependent methyltransferases"/>
    <property type="match status" value="1"/>
</dbReference>
<gene>
    <name evidence="12" type="ORF">D9613_003147</name>
</gene>
<keyword evidence="7" id="KW-0238">DNA-binding</keyword>
<dbReference type="InterPro" id="IPR029063">
    <property type="entry name" value="SAM-dependent_MTases_sf"/>
</dbReference>
<dbReference type="Pfam" id="PF01426">
    <property type="entry name" value="BAH"/>
    <property type="match status" value="1"/>
</dbReference>
<evidence type="ECO:0000313" key="12">
    <source>
        <dbReference type="EMBL" id="KAF4614568.1"/>
    </source>
</evidence>
<evidence type="ECO:0000256" key="1">
    <source>
        <dbReference type="ARBA" id="ARBA00004123"/>
    </source>
</evidence>
<dbReference type="CDD" id="cd04370">
    <property type="entry name" value="BAH"/>
    <property type="match status" value="1"/>
</dbReference>
<evidence type="ECO:0000256" key="8">
    <source>
        <dbReference type="ARBA" id="ARBA00023242"/>
    </source>
</evidence>
<feature type="compositionally biased region" description="Basic and acidic residues" evidence="10">
    <location>
        <begin position="47"/>
        <end position="56"/>
    </location>
</feature>
<feature type="compositionally biased region" description="Polar residues" evidence="10">
    <location>
        <begin position="68"/>
        <end position="84"/>
    </location>
</feature>
<dbReference type="GO" id="GO:0005634">
    <property type="term" value="C:nucleus"/>
    <property type="evidence" value="ECO:0007669"/>
    <property type="project" value="UniProtKB-SubCell"/>
</dbReference>
<dbReference type="Pfam" id="PF00145">
    <property type="entry name" value="DNA_methylase"/>
    <property type="match status" value="1"/>
</dbReference>
<evidence type="ECO:0000256" key="7">
    <source>
        <dbReference type="ARBA" id="ARBA00023125"/>
    </source>
</evidence>
<feature type="compositionally biased region" description="Low complexity" evidence="10">
    <location>
        <begin position="27"/>
        <end position="40"/>
    </location>
</feature>
<feature type="domain" description="BAH" evidence="11">
    <location>
        <begin position="647"/>
        <end position="768"/>
    </location>
</feature>
<name>A0A8H4QPG8_9AGAR</name>
<dbReference type="Gene3D" id="3.40.50.150">
    <property type="entry name" value="Vaccinia Virus protein VP39"/>
    <property type="match status" value="2"/>
</dbReference>
<dbReference type="PROSITE" id="PS51679">
    <property type="entry name" value="SAM_MT_C5"/>
    <property type="match status" value="1"/>
</dbReference>
<evidence type="ECO:0000256" key="3">
    <source>
        <dbReference type="ARBA" id="ARBA00022603"/>
    </source>
</evidence>
<keyword evidence="13" id="KW-1185">Reference proteome</keyword>
<dbReference type="Gene3D" id="2.30.30.490">
    <property type="match status" value="2"/>
</dbReference>
<feature type="compositionally biased region" description="Acidic residues" evidence="10">
    <location>
        <begin position="176"/>
        <end position="187"/>
    </location>
</feature>
<dbReference type="InterPro" id="IPR050390">
    <property type="entry name" value="C5-Methyltransferase"/>
</dbReference>
<evidence type="ECO:0000256" key="4">
    <source>
        <dbReference type="ARBA" id="ARBA00022679"/>
    </source>
</evidence>
<dbReference type="EMBL" id="JAACJL010000044">
    <property type="protein sequence ID" value="KAF4614568.1"/>
    <property type="molecule type" value="Genomic_DNA"/>
</dbReference>
<reference evidence="12 13" key="1">
    <citation type="submission" date="2019-12" db="EMBL/GenBank/DDBJ databases">
        <authorList>
            <person name="Floudas D."/>
            <person name="Bentzer J."/>
            <person name="Ahren D."/>
            <person name="Johansson T."/>
            <person name="Persson P."/>
            <person name="Tunlid A."/>
        </authorList>
    </citation>
    <scope>NUCLEOTIDE SEQUENCE [LARGE SCALE GENOMIC DNA]</scope>
    <source>
        <strain evidence="12 13">CBS 102.39</strain>
    </source>
</reference>
<dbReference type="GO" id="GO:0044027">
    <property type="term" value="P:negative regulation of gene expression via chromosomal CpG island methylation"/>
    <property type="evidence" value="ECO:0007669"/>
    <property type="project" value="TreeGrafter"/>
</dbReference>
<dbReference type="SMART" id="SM00439">
    <property type="entry name" value="BAH"/>
    <property type="match status" value="1"/>
</dbReference>
<keyword evidence="4 9" id="KW-0808">Transferase</keyword>
<feature type="region of interest" description="Disordered" evidence="10">
    <location>
        <begin position="19"/>
        <end position="96"/>
    </location>
</feature>
<sequence>MQVPYVDLVLRRKTVHKRSPSVEVTCASSSRETRSPSASASRKRRRIEVESDRDTSPRCYSATKKLKASTSGVKHLSVSPSASAESLPLDISDIDNSTHSDYEEEILDEDEQLLLDGEGPPDDSSDSLPIRTITNFKIYHQDTLEPVNIGELLLLDASSRKHYSASGLARPWTNPNDDDDDMEDTDDTGSQAGSEQSHGTHASDGQQLRLSVIKEFSRHCTEDDRMDMRLWIRTQYAWYILGYPAPDYLSFFSEFWIKTRVLDLIINASLDDPRLAMDDLYKRIPDLDSEHSDPHLVTATELLGRKLDEHDLDNEDVKVYVLSYLREVCEDNEIKIHRVPAIRELLAGALDYASDGSNAYNESNSSKSVKPKRRIAPTLPRTGTALNREKEVLKHRSNTFLMPVVDAIARGLFQGSLEVAATLLDKDPDHILANTQARRHKKHRDNPSEIIWGPNLKNNLYSSVTVDGEVYNIGDVVMVEPDQEAVKPEVFRASQTVNKYGNKYWFCQIRSFFEDDDRKHTKKFHGLWFSHGSKTLLQETSHSKALYLLNACDDIEVAAIFQKCNLTILNAGEEEKEDDGSHNANDFHCGYLYDEDTASFADIPPDALDISVKAGYKACFSCDSKVDKDASQIIEQVDDRTVMVHGMVFHEDDFVFFCPSTESKVLEIGQIKEIHEDHVEVALLGRYDDYVSHQKDRKTPLASSLICDERKLFFSDNVVSVTAHRLDGICYVMHLTDPSKIEKWVVFDDHFYFDEKGSVESLESMDVDDFVYCRECYEGDKEERKKTRKFLQTNSKLIGMELFSGAGGLGIGMDLSGFVETKHAVEFSPSAAMSYMHNQPETTVYCQDSSNLLKLAYYSKETPQEKLAPLKSNIDGKTDCPPLPGKDAGIDFIFGDQHWPVTCSRLLDHKLYSTGEVDGNKVECEVKGGMVKVIVRCLLALGYQVRYSLLQAGQYGAPQSRRRVIFIAARRGLPLPDFPAPVYAFVPGSQRFTLSTLKKINPVTRSKDPKNPHQFAPLRPRTVDDAIGDLPAFDWENPHEIIKATPSDLKESRKRRQEKGIAHFEATRLGRGLDDFNELPGFPEGAPYPMQPQNRYQKWLRRNMDEDDLVSGQYTTVMGSKVVEATCNVPLKPLADHRKLPVSLLPDFVKPSMHNIKKNRILYGRMDPKGHFRCLVTTLSPTLKNQWPLHPTQKRIITVREAARSQGFPDDYIFKSINTKPTQIIEDQLRQIGNAVAVPFALALGKELGKAMIKAWEVKQREGSVAL</sequence>
<dbReference type="PANTHER" id="PTHR10629">
    <property type="entry name" value="CYTOSINE-SPECIFIC METHYLTRANSFERASE"/>
    <property type="match status" value="1"/>
</dbReference>
<dbReference type="GO" id="GO:0006346">
    <property type="term" value="P:DNA methylation-dependent constitutive heterochromatin formation"/>
    <property type="evidence" value="ECO:0007669"/>
    <property type="project" value="InterPro"/>
</dbReference>
<dbReference type="Proteomes" id="UP000521872">
    <property type="component" value="Unassembled WGS sequence"/>
</dbReference>
<evidence type="ECO:0000256" key="6">
    <source>
        <dbReference type="ARBA" id="ARBA00022737"/>
    </source>
</evidence>
<dbReference type="AlphaFoldDB" id="A0A8H4QPG8"/>
<feature type="compositionally biased region" description="Polar residues" evidence="10">
    <location>
        <begin position="189"/>
        <end position="205"/>
    </location>
</feature>
<evidence type="ECO:0000256" key="2">
    <source>
        <dbReference type="ARBA" id="ARBA00011975"/>
    </source>
</evidence>
<dbReference type="GO" id="GO:0003677">
    <property type="term" value="F:DNA binding"/>
    <property type="evidence" value="ECO:0007669"/>
    <property type="project" value="UniProtKB-KW"/>
</dbReference>
<comment type="similarity">
    <text evidence="9">Belongs to the class I-like SAM-binding methyltransferase superfamily. C5-methyltransferase family.</text>
</comment>
<keyword evidence="6" id="KW-0677">Repeat</keyword>
<keyword evidence="3 9" id="KW-0489">Methyltransferase</keyword>
<evidence type="ECO:0000256" key="9">
    <source>
        <dbReference type="PROSITE-ProRule" id="PRU01016"/>
    </source>
</evidence>
<dbReference type="PIRSF" id="PIRSF037404">
    <property type="entry name" value="DNMT1"/>
    <property type="match status" value="1"/>
</dbReference>
<comment type="subcellular location">
    <subcellularLocation>
        <location evidence="1">Nucleus</location>
    </subcellularLocation>
</comment>
<feature type="active site" evidence="9">
    <location>
        <position position="880"/>
    </location>
</feature>
<dbReference type="InterPro" id="IPR001025">
    <property type="entry name" value="BAH_dom"/>
</dbReference>
<accession>A0A8H4QPG8</accession>
<dbReference type="Gene3D" id="3.90.120.10">
    <property type="entry name" value="DNA Methylase, subunit A, domain 2"/>
    <property type="match status" value="1"/>
</dbReference>
<keyword evidence="5 9" id="KW-0949">S-adenosyl-L-methionine</keyword>
<dbReference type="InterPro" id="IPR022702">
    <property type="entry name" value="Cytosine_MeTrfase1_RFD"/>
</dbReference>
<dbReference type="PROSITE" id="PS51038">
    <property type="entry name" value="BAH"/>
    <property type="match status" value="2"/>
</dbReference>
<dbReference type="GO" id="GO:0003682">
    <property type="term" value="F:chromatin binding"/>
    <property type="evidence" value="ECO:0007669"/>
    <property type="project" value="InterPro"/>
</dbReference>
<dbReference type="InterPro" id="IPR001525">
    <property type="entry name" value="C5_MeTfrase"/>
</dbReference>
<protein>
    <recommendedName>
        <fullName evidence="2">DNA (cytosine-5-)-methyltransferase</fullName>
        <ecNumber evidence="2">2.1.1.37</ecNumber>
    </recommendedName>
</protein>
<dbReference type="EC" id="2.1.1.37" evidence="2"/>
<feature type="region of interest" description="Disordered" evidence="10">
    <location>
        <begin position="166"/>
        <end position="205"/>
    </location>
</feature>
<dbReference type="GO" id="GO:0032259">
    <property type="term" value="P:methylation"/>
    <property type="evidence" value="ECO:0007669"/>
    <property type="project" value="UniProtKB-KW"/>
</dbReference>
<organism evidence="12 13">
    <name type="scientific">Agrocybe pediades</name>
    <dbReference type="NCBI Taxonomy" id="84607"/>
    <lineage>
        <taxon>Eukaryota</taxon>
        <taxon>Fungi</taxon>
        <taxon>Dikarya</taxon>
        <taxon>Basidiomycota</taxon>
        <taxon>Agaricomycotina</taxon>
        <taxon>Agaricomycetes</taxon>
        <taxon>Agaricomycetidae</taxon>
        <taxon>Agaricales</taxon>
        <taxon>Agaricineae</taxon>
        <taxon>Strophariaceae</taxon>
        <taxon>Agrocybe</taxon>
    </lineage>
</organism>
<proteinExistence type="inferred from homology"/>
<evidence type="ECO:0000313" key="13">
    <source>
        <dbReference type="Proteomes" id="UP000521872"/>
    </source>
</evidence>
<evidence type="ECO:0000259" key="11">
    <source>
        <dbReference type="PROSITE" id="PS51038"/>
    </source>
</evidence>
<dbReference type="Pfam" id="PF12047">
    <property type="entry name" value="DNMT1-RFD"/>
    <property type="match status" value="1"/>
</dbReference>